<protein>
    <submittedName>
        <fullName evidence="1">Uncharacterized protein</fullName>
    </submittedName>
</protein>
<reference evidence="1 2" key="1">
    <citation type="submission" date="2012-12" db="EMBL/GenBank/DDBJ databases">
        <authorList>
            <person name="Sencilo A."/>
            <person name="Jacobs-Sera D."/>
            <person name="Russell D.A."/>
            <person name="Ko C."/>
            <person name="Atanasova N."/>
            <person name="Osterlund E."/>
            <person name="Oksanen H.M."/>
            <person name="Bamford D.H."/>
            <person name="Hatfull G.F."/>
            <person name="Roine E."/>
            <person name="Hendrix R.W."/>
        </authorList>
    </citation>
    <scope>NUCLEOTIDE SEQUENCE [LARGE SCALE GENOMIC DNA]</scope>
</reference>
<proteinExistence type="predicted"/>
<gene>
    <name evidence="1" type="primary">114</name>
    <name evidence="1" type="ORF">HRTV8_114</name>
</gene>
<accession>R4TL38</accession>
<evidence type="ECO:0000313" key="1">
    <source>
        <dbReference type="EMBL" id="AGM10858.1"/>
    </source>
</evidence>
<dbReference type="EMBL" id="KC292020">
    <property type="protein sequence ID" value="AGM10858.1"/>
    <property type="molecule type" value="Genomic_DNA"/>
</dbReference>
<dbReference type="RefSeq" id="YP_008058676.1">
    <property type="nucleotide sequence ID" value="NC_021321.1"/>
</dbReference>
<keyword evidence="2" id="KW-1185">Reference proteome</keyword>
<name>R4TL38_9CAUD</name>
<dbReference type="GeneID" id="16194742"/>
<dbReference type="KEGG" id="vg:16194742"/>
<evidence type="ECO:0000313" key="2">
    <source>
        <dbReference type="Proteomes" id="UP000202994"/>
    </source>
</evidence>
<sequence>MSEILEQVSDTYRSDGHTKLIASMDTGYVLNIPDGLQIEFDDVEDYYIEEGMEWATLSVGGTPVVSLNNTKEVDYPRWLFVELMNLYENGSLLPVEQYETRFTLNER</sequence>
<organism evidence="1 2">
    <name type="scientific">Halorubrum tailed phage 8</name>
    <dbReference type="NCBI Taxonomy" id="2847109"/>
    <lineage>
        <taxon>Viruses</taxon>
        <taxon>Duplodnaviria</taxon>
        <taxon>Heunggongvirae</taxon>
        <taxon>Uroviricota</taxon>
        <taxon>Caudoviricetes</taxon>
        <taxon>Thumleimavirales</taxon>
        <taxon>Hafunaviridae</taxon>
        <taxon>Haloferacalesvirus</taxon>
        <taxon>Haloferacalesvirus salis</taxon>
        <taxon>Haloferacalesvirus HRTV8</taxon>
    </lineage>
</organism>
<dbReference type="Proteomes" id="UP000202994">
    <property type="component" value="Segment"/>
</dbReference>